<dbReference type="InterPro" id="IPR029058">
    <property type="entry name" value="AB_hydrolase_fold"/>
</dbReference>
<evidence type="ECO:0000259" key="2">
    <source>
        <dbReference type="Pfam" id="PF12146"/>
    </source>
</evidence>
<dbReference type="InterPro" id="IPR022742">
    <property type="entry name" value="Hydrolase_4"/>
</dbReference>
<dbReference type="SUPFAM" id="SSF53474">
    <property type="entry name" value="alpha/beta-Hydrolases"/>
    <property type="match status" value="1"/>
</dbReference>
<feature type="domain" description="Serine aminopeptidase S33" evidence="2">
    <location>
        <begin position="97"/>
        <end position="203"/>
    </location>
</feature>
<feature type="domain" description="Serine hydrolase" evidence="1">
    <location>
        <begin position="236"/>
        <end position="293"/>
    </location>
</feature>
<dbReference type="PANTHER" id="PTHR43358">
    <property type="entry name" value="ALPHA/BETA-HYDROLASE"/>
    <property type="match status" value="1"/>
</dbReference>
<evidence type="ECO:0000259" key="1">
    <source>
        <dbReference type="Pfam" id="PF03959"/>
    </source>
</evidence>
<dbReference type="InterPro" id="IPR005645">
    <property type="entry name" value="FSH-like_dom"/>
</dbReference>
<dbReference type="Gene3D" id="3.40.50.1820">
    <property type="entry name" value="alpha/beta hydrolase"/>
    <property type="match status" value="1"/>
</dbReference>
<dbReference type="InterPro" id="IPR052920">
    <property type="entry name" value="DNA-binding_regulatory"/>
</dbReference>
<gene>
    <name evidence="3" type="ORF">K8V20_14080</name>
</gene>
<accession>A0A921LS57</accession>
<reference evidence="3" key="1">
    <citation type="journal article" date="2021" name="PeerJ">
        <title>Extensive microbial diversity within the chicken gut microbiome revealed by metagenomics and culture.</title>
        <authorList>
            <person name="Gilroy R."/>
            <person name="Ravi A."/>
            <person name="Getino M."/>
            <person name="Pursley I."/>
            <person name="Horton D.L."/>
            <person name="Alikhan N.F."/>
            <person name="Baker D."/>
            <person name="Gharbi K."/>
            <person name="Hall N."/>
            <person name="Watson M."/>
            <person name="Adriaenssens E.M."/>
            <person name="Foster-Nyarko E."/>
            <person name="Jarju S."/>
            <person name="Secka A."/>
            <person name="Antonio M."/>
            <person name="Oren A."/>
            <person name="Chaudhuri R.R."/>
            <person name="La Ragione R."/>
            <person name="Hildebrand F."/>
            <person name="Pallen M.J."/>
        </authorList>
    </citation>
    <scope>NUCLEOTIDE SEQUENCE</scope>
    <source>
        <strain evidence="3">ChiBcec21-2208</strain>
    </source>
</reference>
<dbReference type="Pfam" id="PF12146">
    <property type="entry name" value="Hydrolase_4"/>
    <property type="match status" value="1"/>
</dbReference>
<sequence>MKKSHLVAAGAVATAAAAASVLGAAYGIYRLWFYHAAQPEDIKAEELSKTLPYGEQMKKDADALAAASYEAVQITADDGTLLAGRYYHHADGAPVAIIFHGYKGFARRDGMGGYTLCKRLGYNVLLPDQRSHGASGGHTITMGVKERYDCRAWAYWAYKHFGPETPLFLMGVSMGASTVLMASGLDLPDTVRGIIADCGYTSPHDICRKVLAQTNSHLPIGPIYTVGRLGTLVFGRFDPEDADCRQAVAKTNIPILFIHGEADDFVPCDMSRENYEACAGRKKLVTIPGAGHAVAYYVDIPAYEKAVTDFLADCLQDSPEVAQTNQQ</sequence>
<name>A0A921LS57_9FIRM</name>
<dbReference type="EMBL" id="DYVE01000356">
    <property type="protein sequence ID" value="HJG29758.1"/>
    <property type="molecule type" value="Genomic_DNA"/>
</dbReference>
<dbReference type="AlphaFoldDB" id="A0A921LS57"/>
<comment type="caution">
    <text evidence="3">The sequence shown here is derived from an EMBL/GenBank/DDBJ whole genome shotgun (WGS) entry which is preliminary data.</text>
</comment>
<evidence type="ECO:0000313" key="4">
    <source>
        <dbReference type="Proteomes" id="UP000782880"/>
    </source>
</evidence>
<keyword evidence="3" id="KW-0378">Hydrolase</keyword>
<protein>
    <submittedName>
        <fullName evidence="3">Alpha/beta hydrolase</fullName>
    </submittedName>
</protein>
<reference evidence="3" key="2">
    <citation type="submission" date="2021-09" db="EMBL/GenBank/DDBJ databases">
        <authorList>
            <person name="Gilroy R."/>
        </authorList>
    </citation>
    <scope>NUCLEOTIDE SEQUENCE</scope>
    <source>
        <strain evidence="3">ChiBcec21-2208</strain>
    </source>
</reference>
<proteinExistence type="predicted"/>
<dbReference type="Proteomes" id="UP000782880">
    <property type="component" value="Unassembled WGS sequence"/>
</dbReference>
<organism evidence="3 4">
    <name type="scientific">Subdoligranulum variabile</name>
    <dbReference type="NCBI Taxonomy" id="214851"/>
    <lineage>
        <taxon>Bacteria</taxon>
        <taxon>Bacillati</taxon>
        <taxon>Bacillota</taxon>
        <taxon>Clostridia</taxon>
        <taxon>Eubacteriales</taxon>
        <taxon>Oscillospiraceae</taxon>
        <taxon>Subdoligranulum</taxon>
    </lineage>
</organism>
<dbReference type="GO" id="GO:0016787">
    <property type="term" value="F:hydrolase activity"/>
    <property type="evidence" value="ECO:0007669"/>
    <property type="project" value="UniProtKB-KW"/>
</dbReference>
<evidence type="ECO:0000313" key="3">
    <source>
        <dbReference type="EMBL" id="HJG29758.1"/>
    </source>
</evidence>
<dbReference type="PANTHER" id="PTHR43358:SF4">
    <property type="entry name" value="ALPHA_BETA HYDROLASE FOLD-1 DOMAIN-CONTAINING PROTEIN"/>
    <property type="match status" value="1"/>
</dbReference>
<dbReference type="Pfam" id="PF03959">
    <property type="entry name" value="FSH1"/>
    <property type="match status" value="1"/>
</dbReference>